<dbReference type="OrthoDB" id="564699at2"/>
<dbReference type="AlphaFoldDB" id="A0A1H7MQ15"/>
<dbReference type="Proteomes" id="UP000199214">
    <property type="component" value="Unassembled WGS sequence"/>
</dbReference>
<dbReference type="InterPro" id="IPR021251">
    <property type="entry name" value="DUF2793"/>
</dbReference>
<accession>A0A1H7MQ15</accession>
<sequence length="165" mass="17178">MSEDQTPRLGLPLLHIGQAGKEWTHNEALARLDIVVAGMVEDIGVDVPPADPKPGQCWIVGAQPGGEWVGQAGAIAGWTDGGWRFVVPTPGLSLWCAARARRVTFHDAWEDGVVRAARVIVDGVPVIGARQPAISSPAGGATIDAEARDTVAAVLAAMRAHGLIA</sequence>
<gene>
    <name evidence="1" type="ORF">SAMN05216382_1559</name>
</gene>
<evidence type="ECO:0000313" key="2">
    <source>
        <dbReference type="Proteomes" id="UP000199214"/>
    </source>
</evidence>
<dbReference type="Pfam" id="PF10983">
    <property type="entry name" value="DUF2793"/>
    <property type="match status" value="1"/>
</dbReference>
<organism evidence="1 2">
    <name type="scientific">Sphingomonas palmae</name>
    <dbReference type="NCBI Taxonomy" id="1855283"/>
    <lineage>
        <taxon>Bacteria</taxon>
        <taxon>Pseudomonadati</taxon>
        <taxon>Pseudomonadota</taxon>
        <taxon>Alphaproteobacteria</taxon>
        <taxon>Sphingomonadales</taxon>
        <taxon>Sphingomonadaceae</taxon>
        <taxon>Sphingomonas</taxon>
    </lineage>
</organism>
<proteinExistence type="predicted"/>
<dbReference type="RefSeq" id="WP_093004927.1">
    <property type="nucleotide sequence ID" value="NZ_FNZZ01000002.1"/>
</dbReference>
<evidence type="ECO:0000313" key="1">
    <source>
        <dbReference type="EMBL" id="SEL13211.1"/>
    </source>
</evidence>
<keyword evidence="2" id="KW-1185">Reference proteome</keyword>
<name>A0A1H7MQ15_9SPHN</name>
<reference evidence="2" key="1">
    <citation type="submission" date="2016-10" db="EMBL/GenBank/DDBJ databases">
        <authorList>
            <person name="Varghese N."/>
            <person name="Submissions S."/>
        </authorList>
    </citation>
    <scope>NUCLEOTIDE SEQUENCE [LARGE SCALE GENOMIC DNA]</scope>
    <source>
        <strain evidence="2">JS21-1</strain>
    </source>
</reference>
<protein>
    <recommendedName>
        <fullName evidence="3">DUF2793 domain-containing protein</fullName>
    </recommendedName>
</protein>
<evidence type="ECO:0008006" key="3">
    <source>
        <dbReference type="Google" id="ProtNLM"/>
    </source>
</evidence>
<dbReference type="STRING" id="1855283.SAMN05216382_1559"/>
<dbReference type="EMBL" id="FNZZ01000002">
    <property type="protein sequence ID" value="SEL13211.1"/>
    <property type="molecule type" value="Genomic_DNA"/>
</dbReference>